<dbReference type="Gene3D" id="1.20.1380.10">
    <property type="entry name" value="Replication modulator SeqA, C-terminal DNA-binding domain"/>
    <property type="match status" value="1"/>
</dbReference>
<dbReference type="AlphaFoldDB" id="A0A426UXX8"/>
<dbReference type="InterPro" id="IPR036835">
    <property type="entry name" value="SeqA_DNA-bd_C_sf"/>
</dbReference>
<proteinExistence type="predicted"/>
<evidence type="ECO:0000313" key="2">
    <source>
        <dbReference type="EMBL" id="RRR99424.1"/>
    </source>
</evidence>
<dbReference type="InterPro" id="IPR040843">
    <property type="entry name" value="RAMA"/>
</dbReference>
<dbReference type="Gene3D" id="1.10.10.10">
    <property type="entry name" value="Winged helix-like DNA-binding domain superfamily/Winged helix DNA-binding domain"/>
    <property type="match status" value="1"/>
</dbReference>
<dbReference type="GO" id="GO:0003677">
    <property type="term" value="F:DNA binding"/>
    <property type="evidence" value="ECO:0007669"/>
    <property type="project" value="InterPro"/>
</dbReference>
<dbReference type="Proteomes" id="UP000277256">
    <property type="component" value="Unassembled WGS sequence"/>
</dbReference>
<reference evidence="2 3" key="1">
    <citation type="submission" date="2018-12" db="EMBL/GenBank/DDBJ databases">
        <title>Glycomyces sp. YIM 121974 draft genome.</title>
        <authorList>
            <person name="Li Q."/>
        </authorList>
    </citation>
    <scope>NUCLEOTIDE SEQUENCE [LARGE SCALE GENOMIC DNA]</scope>
    <source>
        <strain evidence="2 3">YIM 121974</strain>
    </source>
</reference>
<protein>
    <submittedName>
        <fullName evidence="2">DUF4357 domain-containing protein</fullName>
    </submittedName>
</protein>
<evidence type="ECO:0000313" key="3">
    <source>
        <dbReference type="Proteomes" id="UP000277256"/>
    </source>
</evidence>
<organism evidence="2 3">
    <name type="scientific">Glycomyces terrestris</name>
    <dbReference type="NCBI Taxonomy" id="2493553"/>
    <lineage>
        <taxon>Bacteria</taxon>
        <taxon>Bacillati</taxon>
        <taxon>Actinomycetota</taxon>
        <taxon>Actinomycetes</taxon>
        <taxon>Glycomycetales</taxon>
        <taxon>Glycomycetaceae</taxon>
        <taxon>Glycomyces</taxon>
    </lineage>
</organism>
<dbReference type="InterPro" id="IPR036217">
    <property type="entry name" value="MethylDNA_cys_MeTrfase_DNAb"/>
</dbReference>
<feature type="domain" description="RAMA" evidence="1">
    <location>
        <begin position="47"/>
        <end position="147"/>
    </location>
</feature>
<accession>A0A426UXX8</accession>
<dbReference type="EMBL" id="RSEB01000003">
    <property type="protein sequence ID" value="RRR99424.1"/>
    <property type="molecule type" value="Genomic_DNA"/>
</dbReference>
<dbReference type="SUPFAM" id="SSF46767">
    <property type="entry name" value="Methylated DNA-protein cysteine methyltransferase, C-terminal domain"/>
    <property type="match status" value="1"/>
</dbReference>
<dbReference type="InterPro" id="IPR036388">
    <property type="entry name" value="WH-like_DNA-bd_sf"/>
</dbReference>
<evidence type="ECO:0000259" key="1">
    <source>
        <dbReference type="Pfam" id="PF18755"/>
    </source>
</evidence>
<dbReference type="Pfam" id="PF18755">
    <property type="entry name" value="RAMA"/>
    <property type="match status" value="1"/>
</dbReference>
<name>A0A426UXX8_9ACTN</name>
<comment type="caution">
    <text evidence="2">The sequence shown here is derived from an EMBL/GenBank/DDBJ whole genome shotgun (WGS) entry which is preliminary data.</text>
</comment>
<gene>
    <name evidence="2" type="ORF">EIW28_11985</name>
</gene>
<sequence>MTMVSVEISEDLYQYIQKHAVPLEDSVDSVLKRLLGLDKAKVAALAAEAPAQPSGTTEHGALQPLVTAGLLNEGDELRWHRAKKGVTFDAKVGPNGTIELDDGQLFESPSGAAVAVAGGNHPGWDVWSHLRSGMTLSQLRSMLNSANDQPTDLSDDWKSQLKMVLSRLPHGAWTSYGDLGRLLGRNPRELGLHLSTTEITNAHRVLQHNGRISPGFHWVGTDRGDVRVLLRREGVLPQRGSVADPSQRLSLESLRKLLQH</sequence>
<keyword evidence="3" id="KW-1185">Reference proteome</keyword>